<dbReference type="Pfam" id="PF00903">
    <property type="entry name" value="Glyoxalase"/>
    <property type="match status" value="1"/>
</dbReference>
<dbReference type="PANTHER" id="PTHR46142:SF3">
    <property type="entry name" value="F18B13.24 PROTEIN"/>
    <property type="match status" value="1"/>
</dbReference>
<dbReference type="RefSeq" id="WP_147145151.1">
    <property type="nucleotide sequence ID" value="NZ_BKAJ01000004.1"/>
</dbReference>
<dbReference type="EMBL" id="BKAJ01000004">
    <property type="protein sequence ID" value="GEP52974.1"/>
    <property type="molecule type" value="Genomic_DNA"/>
</dbReference>
<dbReference type="AlphaFoldDB" id="A0A512N1W1"/>
<keyword evidence="3" id="KW-1185">Reference proteome</keyword>
<dbReference type="InterPro" id="IPR037523">
    <property type="entry name" value="VOC_core"/>
</dbReference>
<proteinExistence type="predicted"/>
<feature type="domain" description="VOC" evidence="1">
    <location>
        <begin position="5"/>
        <end position="120"/>
    </location>
</feature>
<organism evidence="2 3">
    <name type="scientific">Reyranella soli</name>
    <dbReference type="NCBI Taxonomy" id="1230389"/>
    <lineage>
        <taxon>Bacteria</taxon>
        <taxon>Pseudomonadati</taxon>
        <taxon>Pseudomonadota</taxon>
        <taxon>Alphaproteobacteria</taxon>
        <taxon>Hyphomicrobiales</taxon>
        <taxon>Reyranellaceae</taxon>
        <taxon>Reyranella</taxon>
    </lineage>
</organism>
<evidence type="ECO:0000259" key="1">
    <source>
        <dbReference type="PROSITE" id="PS51819"/>
    </source>
</evidence>
<evidence type="ECO:0000313" key="3">
    <source>
        <dbReference type="Proteomes" id="UP000321058"/>
    </source>
</evidence>
<sequence length="157" mass="17610">MPALSLDHWNIYCKDLDATVRFYERYVGLKNGDRPPFMFPGAWMYAGDKAILHIVSETDRKDHGSGAIDHVAINCSDIRGTIDQIKKDGLPYEVRKVPARPLQQVFVHDPDGVMIELNFWHEADVPELQETGKAPVARDELAKKAKAKGKKQLAGAK</sequence>
<dbReference type="PANTHER" id="PTHR46142">
    <property type="match status" value="1"/>
</dbReference>
<reference evidence="2 3" key="1">
    <citation type="submission" date="2019-07" db="EMBL/GenBank/DDBJ databases">
        <title>Whole genome shotgun sequence of Reyranella soli NBRC 108950.</title>
        <authorList>
            <person name="Hosoyama A."/>
            <person name="Uohara A."/>
            <person name="Ohji S."/>
            <person name="Ichikawa N."/>
        </authorList>
    </citation>
    <scope>NUCLEOTIDE SEQUENCE [LARGE SCALE GENOMIC DNA]</scope>
    <source>
        <strain evidence="2 3">NBRC 108950</strain>
    </source>
</reference>
<comment type="caution">
    <text evidence="2">The sequence shown here is derived from an EMBL/GenBank/DDBJ whole genome shotgun (WGS) entry which is preliminary data.</text>
</comment>
<accession>A0A512N1W1</accession>
<gene>
    <name evidence="2" type="ORF">RSO01_01400</name>
</gene>
<name>A0A512N1W1_9HYPH</name>
<dbReference type="InterPro" id="IPR029068">
    <property type="entry name" value="Glyas_Bleomycin-R_OHBP_Dase"/>
</dbReference>
<evidence type="ECO:0000313" key="2">
    <source>
        <dbReference type="EMBL" id="GEP52974.1"/>
    </source>
</evidence>
<dbReference type="Proteomes" id="UP000321058">
    <property type="component" value="Unassembled WGS sequence"/>
</dbReference>
<dbReference type="PROSITE" id="PS51819">
    <property type="entry name" value="VOC"/>
    <property type="match status" value="1"/>
</dbReference>
<dbReference type="OrthoDB" id="5243302at2"/>
<dbReference type="SUPFAM" id="SSF54593">
    <property type="entry name" value="Glyoxalase/Bleomycin resistance protein/Dihydroxybiphenyl dioxygenase"/>
    <property type="match status" value="1"/>
</dbReference>
<protein>
    <recommendedName>
        <fullName evidence="1">VOC domain-containing protein</fullName>
    </recommendedName>
</protein>
<dbReference type="Gene3D" id="3.10.180.10">
    <property type="entry name" value="2,3-Dihydroxybiphenyl 1,2-Dioxygenase, domain 1"/>
    <property type="match status" value="1"/>
</dbReference>
<dbReference type="InterPro" id="IPR004360">
    <property type="entry name" value="Glyas_Fos-R_dOase_dom"/>
</dbReference>